<evidence type="ECO:0000313" key="2">
    <source>
        <dbReference type="Proteomes" id="UP000824890"/>
    </source>
</evidence>
<proteinExistence type="predicted"/>
<dbReference type="EMBL" id="JAGKQM010000001">
    <property type="protein sequence ID" value="KAH0942674.1"/>
    <property type="molecule type" value="Genomic_DNA"/>
</dbReference>
<feature type="non-terminal residue" evidence="1">
    <location>
        <position position="1"/>
    </location>
</feature>
<sequence>DKKQYGELYAILKEIQGLLRHSVAAVKISTQFSLWSSALLNFVLHSQTDTYFCGSSCFSILTLMIPLSYPRQNTEKPTTSSETHDLFSMMVPDAADYMERINITDINEGQTCY</sequence>
<accession>A0ABQ8ELW5</accession>
<gene>
    <name evidence="1" type="ORF">HID58_002311</name>
</gene>
<protein>
    <submittedName>
        <fullName evidence="1">Uncharacterized protein</fullName>
    </submittedName>
</protein>
<organism evidence="1 2">
    <name type="scientific">Brassica napus</name>
    <name type="common">Rape</name>
    <dbReference type="NCBI Taxonomy" id="3708"/>
    <lineage>
        <taxon>Eukaryota</taxon>
        <taxon>Viridiplantae</taxon>
        <taxon>Streptophyta</taxon>
        <taxon>Embryophyta</taxon>
        <taxon>Tracheophyta</taxon>
        <taxon>Spermatophyta</taxon>
        <taxon>Magnoliopsida</taxon>
        <taxon>eudicotyledons</taxon>
        <taxon>Gunneridae</taxon>
        <taxon>Pentapetalae</taxon>
        <taxon>rosids</taxon>
        <taxon>malvids</taxon>
        <taxon>Brassicales</taxon>
        <taxon>Brassicaceae</taxon>
        <taxon>Brassiceae</taxon>
        <taxon>Brassica</taxon>
    </lineage>
</organism>
<evidence type="ECO:0000313" key="1">
    <source>
        <dbReference type="EMBL" id="KAH0942674.1"/>
    </source>
</evidence>
<dbReference type="Proteomes" id="UP000824890">
    <property type="component" value="Unassembled WGS sequence"/>
</dbReference>
<reference evidence="1 2" key="1">
    <citation type="submission" date="2021-05" db="EMBL/GenBank/DDBJ databases">
        <title>Genome Assembly of Synthetic Allotetraploid Brassica napus Reveals Homoeologous Exchanges between Subgenomes.</title>
        <authorList>
            <person name="Davis J.T."/>
        </authorList>
    </citation>
    <scope>NUCLEOTIDE SEQUENCE [LARGE SCALE GENOMIC DNA]</scope>
    <source>
        <strain evidence="2">cv. Da-Ae</strain>
        <tissue evidence="1">Seedling</tissue>
    </source>
</reference>
<comment type="caution">
    <text evidence="1">The sequence shown here is derived from an EMBL/GenBank/DDBJ whole genome shotgun (WGS) entry which is preliminary data.</text>
</comment>
<name>A0ABQ8ELW5_BRANA</name>
<keyword evidence="2" id="KW-1185">Reference proteome</keyword>